<evidence type="ECO:0000259" key="2">
    <source>
        <dbReference type="Pfam" id="PF12545"/>
    </source>
</evidence>
<sequence length="3519" mass="354888">VGGYANERWYTPGGLLEVGGYLANQAHGIGEWAAQGGTVTLAGGNAVTQAGSVINVSGGSLDVQTGFLNQTWLRGADGQIYNANSAPAGITYTSVYTGFEVQHPRWGTTTTESYANPIIAPQRVLQNGYTVGRDAGRLVVSTPTATMAGDVVAATYQGPTQVKGADATIADGYAQAQQAAPRGAELILGSYQSASNSSPTLGATGVFYNLSPVARTIVFTGDAPAANDSANDPNTTIALDSQYVSRFGLGAIRAAANDTLRVEGTLSVGPGGTIALYAPQVGIGADLVAHGGAISLGNVVSTVAQSGARVEGSLTPANGLGNVTVADGVRLDTSGLWTNLALDGSTTSALPFVNGGDVTMKSTGDVNVGAGTLIDVSSGGVMRANATIDGGAGGDVTLNAGYSINSLSTPGRLTWLGDVRAYGVTGGGTLNVQSGGTILIGPVTDVAATTGGVNPPPSLRLDPARFQTGFSNYVVNAHDGLTVADGTTLDVTMPVLRADPDIARASVTGSRPAALFSVWTPPVYSENPLSATLTQRGGASLALSAGYDGSPATAPLTIGHGATITVDPKQSIGLTSEGQMTIGGTLNAWGGSLTLAATGQSAGTGYSNVPARSIVIGDDARLDVAARAYVAYDAQGRAYGVAPNGGSITVNPSDAFLVIRPGAVLDASGASARVDRNAGSAASGAPDLVTLAGNGGNIALHSNNGFVLDGTLRAEAGAANAGAQGGTLGVYFDTRSYVGTAGLPAQIGNLHDITLVQTAPPPDTTGSDPQYGQAVIGVDRLTRGGFDNLVLSTNDRFVFQGDLNLSLAGSVNLKGGLLTVSGQTPDAQVRIAAPYIRLDGGSWSAPTIFGDTFVPGIFSLRAGQASAGNSALTFSANLIDVSGRVVSGAQAWQGLGSIGGTTVPTQWFAQDGFADLSLVSTGDIRLAGGLNSQGNINLTAAQIYPVSSAYAAVVAGDRFTGIAPDSRLTIRSNGGVVPDVPYSVFGQLILMGGTVDQGGVVRAPLGVVSLNTTGGNLGADWTSVLLLGQDGTLNATQTDPTVILRSGSLTSASAAGLDMPYGGTSDGVTYRGVNIGGRYATQYNLADTFVSRGDTSGGKAGDTRVLVSGVNIGAAHFIGESGAVIDLSGGGTLQGEGFVSGRGGSVNVLNTPLVNANPAANTYSKASDQVYAIVPSYQGAYAPVVLDKGAGDPAIGKQITVGDGVPGLPAGTYTLMPSSFALMPGAYRVELAGSVPLRQGTRVPVMATGDGSWMTTGVQGTAGTGQLDTQLTRLIVTPGGAVRKFSQFNETTFSQFLLAQSAQFGTVRSRLPEDGKLLNVSFMPATTPGEALNFAGTVRFDGATTPAVTGVEGALFITGGQSVIEIRSPGAAPTPGMVSLVDRDLNAFAAPSLGLGGYWTYFDGQSTLGDSARLFFGNDGLIYNGVTVRSGASLRAGQVFLVGNNVTVEAGATIDTRGFSDNVIDSRYGYVYATGLIAGQNLGYHPGLLAVGNGWLDFLPSDGIGSVSVGDGASLLTQGTIAFAAPNNLSLGNVNLGARYLTVSQNQINIGDSAAMSAAGNAGVLPAGWQLSQAVLDKLLRPSATSGLPALQRLTLTAGGAFNFFGSATLDTGDSPVQMVFNSPAFYGLGSSTDVVRLSTANFLWNGVATGAGTATNPFGSQAPAAVVAGGPGTGAGKLIIDARTIEFGYDDLSQPQSQTPLDRLALGFSGVTLQASEKVTANHLGTLSVGGTQAANGTRSGGDLNLVTPLVTGKPGASMTYNAGGNIVVTAPSGVSPSSTDTQNDLGASLAFNAKSVTIDTALALPSGKLSVAADGTITLGAAARLDLAGRDTTFFDVTQPSWGGKVLLASANGDVTLQSGSVIDVSAAHAAAGSVSLSAPQGQVLVGGTLSGTSGQGQTSGQFSLDSGSLSNAGFSALNQTLSDAGFFASRSFRLRHGDLTVGDGVRATNISIATDNGSLNVVGTIDASGATPGSIILSALGDVTLAGSAVLDAHATSLVTDSQGGAVDASNRANIALTSTSGTVRLGGGARFDMRSPDGVARGQLDINAPRTDETSGDIRIDASAPPDIRGARSIAVNGFWTYTPTDANGTVTQDNGDAAGRPIGADGVAGLAQIDARSRQFIDNAWGNASLQSRLAGLAAYGDAFHLRPGVAITSTSDINTRGDLDLAGYRYGPGVISGVRGSGEPGVLVLRAGGDLKINGSVTDGFGTPVSSPDGAVFQTVLSAVTLTGPYTVAAGGMTLGVGTKLPTTGTLNFSLSVATGTQLYLSDTAHLPIDVVLGGSSISSNRLKSGVVTTADIILPAGYTMKNGTVVGAGGYRIAAGTNTSTLVGIVGTTVNNMLLPPGTILKAGMNAIQFSDAGAYVMKVAATVWPAGVSIAPIKNYTLAAPLDVAQGSVLPTGMYVSTGDAQVGDRPIWAIAPMLDPGTLSWSMRMVGGSDLTSADSRAVLGTAQGGDIVLNDPFTVNVLGKGRGTPAAGISVVRTGTGDLELFAAGDYRQLSPFGVYTAGTSVAGTGAGTQWNAPRALASDGTYLGNNVTARAAYEATLNAQRMWYTQDGGNFTLSAGGDILGWQEPNSEMVGTWVLRQGGAALGQSTAWGINFGTYALDGSVSSGALGLAAFSGMGALGGGAVNVRAGGNIGTDDPTSKRNIVVAVGGSGRVTDAGIVQTGGGVLNVAAGGNLYGGLYSDLRGDTTVTADGNIGLIQLRDYGVAQLQDPRGLSSHKAYAAFSRDGASVAPGDGSVALQALGDLVMGKVIDPGRAEERVQTQASLGGVSTNAASWFTLWQNDTRLSLFSAGGNASPLGNTSSESSTTLYLPPILDVTAAGGSIYFAPRQSADYLMPSPDGNFQFLAKDNVSGVSSNNVSNISGTFGALGTSLSSLATPQQPGWQTRQASNYWNGGIDFDNASNEIIYSSSYNLGYGKYLGQGGGLVMFGPNTLTDTSADGNSTISRIYALTGDIQSVNVGQIKTFFNGNGANATYYWASKPVQLVAGGDIVNSSGLINQTRESDVSMLAAGSNIFYQGANSTGFTVTGPGTFEVSAGGDIYLGNTANFTSLGPLVPGDARPGASIAVQAGLGAGKPGLGQTDVAAFAQRYFDPANLADAAQPLADQTGKVAKTYDAELLVWLQSRFGYTGAGGAQALAWFLTLPGEQQRVFVRQVYYAELLAAGREYNDVSGKRYGSYLRGREAIATLFPETAANGEPISRSGGLTLFQGLSTNGGVRTIAGGNIELLVPGGQTTLGVEGVTPSVSATTVPAGVLTQGEGDIRIYSEGSILLGLSRVMTTFGGAIQGWSAEGDINAGRGAKTTVLYTPPRRVYDAWGNVTLSPNVPSSGAGIATLNPIPEVRPGDVDLVAPLGTIDAGEAGIRVSGNVNFAALAVVNAANVQVQGKSTGLPVIAAVNVGALTNASATAAQAATAAQDAVARDRAAQRQNTPSIFTVRMLSNAAGPTERGTGAGGTQDDGSATGAGSQSSAYDRRNRVQIVGHGADLSPRAMSLLTPDERAQLRADR</sequence>
<keyword evidence="4" id="KW-1185">Reference proteome</keyword>
<dbReference type="Proteomes" id="UP000270216">
    <property type="component" value="Unassembled WGS sequence"/>
</dbReference>
<dbReference type="InterPro" id="IPR021026">
    <property type="entry name" value="Filamn_hemagglutn_DUF3739"/>
</dbReference>
<dbReference type="Pfam" id="PF12545">
    <property type="entry name" value="DUF3739"/>
    <property type="match status" value="1"/>
</dbReference>
<organism evidence="3 4">
    <name type="scientific">Pandoraea apista</name>
    <dbReference type="NCBI Taxonomy" id="93218"/>
    <lineage>
        <taxon>Bacteria</taxon>
        <taxon>Pseudomonadati</taxon>
        <taxon>Pseudomonadota</taxon>
        <taxon>Betaproteobacteria</taxon>
        <taxon>Burkholderiales</taxon>
        <taxon>Burkholderiaceae</taxon>
        <taxon>Pandoraea</taxon>
    </lineage>
</organism>
<comment type="caution">
    <text evidence="3">The sequence shown here is derived from an EMBL/GenBank/DDBJ whole genome shotgun (WGS) entry which is preliminary data.</text>
</comment>
<evidence type="ECO:0000256" key="1">
    <source>
        <dbReference type="SAM" id="MobiDB-lite"/>
    </source>
</evidence>
<feature type="non-terminal residue" evidence="3">
    <location>
        <position position="1"/>
    </location>
</feature>
<protein>
    <recommendedName>
        <fullName evidence="2">DUF3739 domain-containing protein</fullName>
    </recommendedName>
</protein>
<proteinExistence type="predicted"/>
<feature type="compositionally biased region" description="Low complexity" evidence="1">
    <location>
        <begin position="3472"/>
        <end position="3483"/>
    </location>
</feature>
<name>A0ABX9ZNA4_9BURK</name>
<reference evidence="3 4" key="1">
    <citation type="submission" date="2018-12" db="EMBL/GenBank/DDBJ databases">
        <title>Whole genome sequence of a Pandoraea apista isolate from a patient with cystic fibrosis.</title>
        <authorList>
            <person name="Kenna D.T."/>
            <person name="Turton J.F."/>
        </authorList>
    </citation>
    <scope>NUCLEOTIDE SEQUENCE [LARGE SCALE GENOMIC DNA]</scope>
    <source>
        <strain evidence="3 4">Pa13324</strain>
    </source>
</reference>
<feature type="domain" description="DUF3739" evidence="2">
    <location>
        <begin position="3295"/>
        <end position="3405"/>
    </location>
</feature>
<dbReference type="EMBL" id="RWHX01000024">
    <property type="protein sequence ID" value="RSK79876.1"/>
    <property type="molecule type" value="Genomic_DNA"/>
</dbReference>
<feature type="region of interest" description="Disordered" evidence="1">
    <location>
        <begin position="3453"/>
        <end position="3519"/>
    </location>
</feature>
<accession>A0ABX9ZNA4</accession>
<evidence type="ECO:0000313" key="4">
    <source>
        <dbReference type="Proteomes" id="UP000270216"/>
    </source>
</evidence>
<evidence type="ECO:0000313" key="3">
    <source>
        <dbReference type="EMBL" id="RSK79876.1"/>
    </source>
</evidence>
<feature type="compositionally biased region" description="Basic and acidic residues" evidence="1">
    <location>
        <begin position="3509"/>
        <end position="3519"/>
    </location>
</feature>
<gene>
    <name evidence="3" type="ORF">EJE83_14110</name>
</gene>